<protein>
    <submittedName>
        <fullName evidence="1">Uncharacterized protein</fullName>
    </submittedName>
</protein>
<dbReference type="AlphaFoldDB" id="A0A0N8DR29"/>
<dbReference type="EMBL" id="GDIQ01011645">
    <property type="protein sequence ID" value="JAN83092.1"/>
    <property type="molecule type" value="Transcribed_RNA"/>
</dbReference>
<organism evidence="1">
    <name type="scientific">Daphnia magna</name>
    <dbReference type="NCBI Taxonomy" id="35525"/>
    <lineage>
        <taxon>Eukaryota</taxon>
        <taxon>Metazoa</taxon>
        <taxon>Ecdysozoa</taxon>
        <taxon>Arthropoda</taxon>
        <taxon>Crustacea</taxon>
        <taxon>Branchiopoda</taxon>
        <taxon>Diplostraca</taxon>
        <taxon>Cladocera</taxon>
        <taxon>Anomopoda</taxon>
        <taxon>Daphniidae</taxon>
        <taxon>Daphnia</taxon>
    </lineage>
</organism>
<name>A0A0N8DR29_9CRUS</name>
<accession>A0A0N8DR29</accession>
<sequence length="62" mass="7207">MQYQFALYATKNNKMGRTEQQLVFRITGQLIIKHTSTRYSAKSPNLTQAFQAIQRAELETLE</sequence>
<evidence type="ECO:0000313" key="1">
    <source>
        <dbReference type="EMBL" id="JAN83092.1"/>
    </source>
</evidence>
<reference evidence="1" key="1">
    <citation type="submission" date="2015-10" db="EMBL/GenBank/DDBJ databases">
        <title>EvidentialGene: Evidence-directed Construction of Complete mRNA Transcriptomes without Genomes.</title>
        <authorList>
            <person name="Gilbert D.G."/>
        </authorList>
    </citation>
    <scope>NUCLEOTIDE SEQUENCE</scope>
</reference>
<proteinExistence type="predicted"/>